<dbReference type="EMBL" id="DVNB01000003">
    <property type="protein sequence ID" value="HIU56236.1"/>
    <property type="molecule type" value="Genomic_DNA"/>
</dbReference>
<sequence length="429" mass="46986">MIKIELLDFIKRSPSPYHAVRNVCVSLDGAGFKRLYEHDIWDIENGGKYYVVRGGSSIIAFSVPPARFCGIAVCASHTDSPSFKIKSELPPVNGLVRLNVEGYGGMAKESWFDRPLSAAGRIAVGTDKGIEYKLVDIDRDLMMIPSLAVHMGAPRENGKVNTQTELLPVLCTEETKKSFPDLLSEYAGVRIEDIEGFDIYLYNRESGTVFGADNEFIASPRIDNLESVYASVKAFLNSEENGMLKVLAAFNNEETGSLTRQGAESTFFADTLDRINEALGISRSEYLALLPSSFIMSVDNAHAAHPNYIGKADPVSRPRLNGGVVIKYNASGRYTTDAVSAAVVKRLCKKAGVPFQEFHNRSDIAGGSTLGNLMNRHISVHSADIGLAQLAMHSAYETAGAKDVLYMERFLTEFYGTRITSENNGLKLI</sequence>
<keyword evidence="5 9" id="KW-0479">Metal-binding</keyword>
<dbReference type="GO" id="GO:0004177">
    <property type="term" value="F:aminopeptidase activity"/>
    <property type="evidence" value="ECO:0007669"/>
    <property type="project" value="UniProtKB-KW"/>
</dbReference>
<dbReference type="InterPro" id="IPR023358">
    <property type="entry name" value="Peptidase_M18_dom2"/>
</dbReference>
<dbReference type="GO" id="GO:0008237">
    <property type="term" value="F:metallopeptidase activity"/>
    <property type="evidence" value="ECO:0007669"/>
    <property type="project" value="UniProtKB-KW"/>
</dbReference>
<dbReference type="AlphaFoldDB" id="A0A9D1M9M8"/>
<dbReference type="PANTHER" id="PTHR28570:SF3">
    <property type="entry name" value="ASPARTYL AMINOPEPTIDASE"/>
    <property type="match status" value="1"/>
</dbReference>
<dbReference type="EC" id="3.4.11.-" evidence="10"/>
<dbReference type="Proteomes" id="UP000824109">
    <property type="component" value="Unassembled WGS sequence"/>
</dbReference>
<dbReference type="CDD" id="cd05658">
    <property type="entry name" value="M18_DAP"/>
    <property type="match status" value="1"/>
</dbReference>
<dbReference type="InterPro" id="IPR001948">
    <property type="entry name" value="Peptidase_M18"/>
</dbReference>
<keyword evidence="6 9" id="KW-0378">Hydrolase</keyword>
<protein>
    <recommendedName>
        <fullName evidence="10">M18 family aminopeptidase</fullName>
        <ecNumber evidence="10">3.4.11.-</ecNumber>
    </recommendedName>
</protein>
<keyword evidence="4 9" id="KW-0645">Protease</keyword>
<evidence type="ECO:0000256" key="10">
    <source>
        <dbReference type="RuleBase" id="RU004387"/>
    </source>
</evidence>
<dbReference type="PANTHER" id="PTHR28570">
    <property type="entry name" value="ASPARTYL AMINOPEPTIDASE"/>
    <property type="match status" value="1"/>
</dbReference>
<evidence type="ECO:0000256" key="5">
    <source>
        <dbReference type="ARBA" id="ARBA00022723"/>
    </source>
</evidence>
<dbReference type="SUPFAM" id="SSF53187">
    <property type="entry name" value="Zn-dependent exopeptidases"/>
    <property type="match status" value="1"/>
</dbReference>
<dbReference type="GO" id="GO:0008270">
    <property type="term" value="F:zinc ion binding"/>
    <property type="evidence" value="ECO:0007669"/>
    <property type="project" value="InterPro"/>
</dbReference>
<dbReference type="SUPFAM" id="SSF101821">
    <property type="entry name" value="Aminopeptidase/glucanase lid domain"/>
    <property type="match status" value="1"/>
</dbReference>
<comment type="similarity">
    <text evidence="2 9">Belongs to the peptidase M18 family.</text>
</comment>
<dbReference type="Pfam" id="PF02127">
    <property type="entry name" value="Peptidase_M18"/>
    <property type="match status" value="1"/>
</dbReference>
<organism evidence="11 12">
    <name type="scientific">Candidatus Ornithomonoglobus merdipullorum</name>
    <dbReference type="NCBI Taxonomy" id="2840895"/>
    <lineage>
        <taxon>Bacteria</taxon>
        <taxon>Bacillati</taxon>
        <taxon>Bacillota</taxon>
        <taxon>Clostridia</taxon>
        <taxon>Candidatus Ornithomonoglobus</taxon>
    </lineage>
</organism>
<keyword evidence="8 9" id="KW-0482">Metalloprotease</keyword>
<evidence type="ECO:0000256" key="3">
    <source>
        <dbReference type="ARBA" id="ARBA00022438"/>
    </source>
</evidence>
<comment type="cofactor">
    <cofactor evidence="1 10">
        <name>Zn(2+)</name>
        <dbReference type="ChEBI" id="CHEBI:29105"/>
    </cofactor>
</comment>
<dbReference type="GO" id="GO:0005737">
    <property type="term" value="C:cytoplasm"/>
    <property type="evidence" value="ECO:0007669"/>
    <property type="project" value="UniProtKB-ARBA"/>
</dbReference>
<proteinExistence type="inferred from homology"/>
<name>A0A9D1M9M8_9FIRM</name>
<evidence type="ECO:0000313" key="11">
    <source>
        <dbReference type="EMBL" id="HIU56236.1"/>
    </source>
</evidence>
<evidence type="ECO:0000256" key="2">
    <source>
        <dbReference type="ARBA" id="ARBA00008290"/>
    </source>
</evidence>
<comment type="caution">
    <text evidence="11">The sequence shown here is derived from an EMBL/GenBank/DDBJ whole genome shotgun (WGS) entry which is preliminary data.</text>
</comment>
<reference evidence="11" key="2">
    <citation type="journal article" date="2021" name="PeerJ">
        <title>Extensive microbial diversity within the chicken gut microbiome revealed by metagenomics and culture.</title>
        <authorList>
            <person name="Gilroy R."/>
            <person name="Ravi A."/>
            <person name="Getino M."/>
            <person name="Pursley I."/>
            <person name="Horton D.L."/>
            <person name="Alikhan N.F."/>
            <person name="Baker D."/>
            <person name="Gharbi K."/>
            <person name="Hall N."/>
            <person name="Watson M."/>
            <person name="Adriaenssens E.M."/>
            <person name="Foster-Nyarko E."/>
            <person name="Jarju S."/>
            <person name="Secka A."/>
            <person name="Antonio M."/>
            <person name="Oren A."/>
            <person name="Chaudhuri R.R."/>
            <person name="La Ragione R."/>
            <person name="Hildebrand F."/>
            <person name="Pallen M.J."/>
        </authorList>
    </citation>
    <scope>NUCLEOTIDE SEQUENCE</scope>
    <source>
        <strain evidence="11">USAMLcec3-3695</strain>
    </source>
</reference>
<dbReference type="NCBIfam" id="NF002759">
    <property type="entry name" value="PRK02813.1"/>
    <property type="match status" value="1"/>
</dbReference>
<evidence type="ECO:0000256" key="6">
    <source>
        <dbReference type="ARBA" id="ARBA00022801"/>
    </source>
</evidence>
<evidence type="ECO:0000256" key="4">
    <source>
        <dbReference type="ARBA" id="ARBA00022670"/>
    </source>
</evidence>
<evidence type="ECO:0000256" key="1">
    <source>
        <dbReference type="ARBA" id="ARBA00001947"/>
    </source>
</evidence>
<dbReference type="Gene3D" id="3.40.630.10">
    <property type="entry name" value="Zn peptidases"/>
    <property type="match status" value="1"/>
</dbReference>
<evidence type="ECO:0000256" key="8">
    <source>
        <dbReference type="ARBA" id="ARBA00023049"/>
    </source>
</evidence>
<evidence type="ECO:0000313" key="12">
    <source>
        <dbReference type="Proteomes" id="UP000824109"/>
    </source>
</evidence>
<keyword evidence="7 9" id="KW-0862">Zinc</keyword>
<evidence type="ECO:0000256" key="7">
    <source>
        <dbReference type="ARBA" id="ARBA00022833"/>
    </source>
</evidence>
<accession>A0A9D1M9M8</accession>
<dbReference type="PRINTS" id="PR00932">
    <property type="entry name" value="AMINO1PTASE"/>
</dbReference>
<evidence type="ECO:0000256" key="9">
    <source>
        <dbReference type="RuleBase" id="RU004386"/>
    </source>
</evidence>
<reference evidence="11" key="1">
    <citation type="submission" date="2020-10" db="EMBL/GenBank/DDBJ databases">
        <authorList>
            <person name="Gilroy R."/>
        </authorList>
    </citation>
    <scope>NUCLEOTIDE SEQUENCE</scope>
    <source>
        <strain evidence="11">USAMLcec3-3695</strain>
    </source>
</reference>
<dbReference type="Gene3D" id="2.30.250.10">
    <property type="entry name" value="Aminopeptidase i, Domain 2"/>
    <property type="match status" value="1"/>
</dbReference>
<dbReference type="GO" id="GO:0006508">
    <property type="term" value="P:proteolysis"/>
    <property type="evidence" value="ECO:0007669"/>
    <property type="project" value="UniProtKB-KW"/>
</dbReference>
<gene>
    <name evidence="11" type="ORF">IAA61_00320</name>
</gene>
<keyword evidence="3 9" id="KW-0031">Aminopeptidase</keyword>